<sequence length="350" mass="39343">FAILEVENNTFEVVLNNSNIDAKSGNLKNVQNYLAGTLTIDGETINLADTAIKDMLDPHYDEDKFYDSFLSCRDDIMLVEKSGICSFMQTLGENAARLIVQNAVLLTKVINNDQVCGFENIYVKLQPVEVVGDPGQMGSMSWQIEDCNIKNEEPTEILNDCLERKYYVEGEITAKTRRQVFGEREKIHVVVDSIIPRKPTDVNFNLQNIELNEFSAYFVDDGKINPSHKMTIHEGIMSAKIQPLVGERKDDLGRFDVATPIVIGHEINLNNANATINGNGMTFHVSLEDVNLVAKNGFYEGVGNVLSGSLVINGERIEFDDIILDPFYEQSNFDKRYQCKEELVAPLPYN</sequence>
<comment type="caution">
    <text evidence="1">The sequence shown here is derived from an EMBL/GenBank/DDBJ whole genome shotgun (WGS) entry which is preliminary data.</text>
</comment>
<accession>A0ABS3AVJ9</accession>
<gene>
    <name evidence="1" type="ORF">JYT19_00610</name>
</gene>
<organism evidence="1 2">
    <name type="scientific">Sulfobacillus acidophilus</name>
    <dbReference type="NCBI Taxonomy" id="53633"/>
    <lineage>
        <taxon>Bacteria</taxon>
        <taxon>Bacillati</taxon>
        <taxon>Bacillota</taxon>
        <taxon>Clostridia</taxon>
        <taxon>Eubacteriales</taxon>
        <taxon>Clostridiales Family XVII. Incertae Sedis</taxon>
        <taxon>Sulfobacillus</taxon>
    </lineage>
</organism>
<dbReference type="Proteomes" id="UP000765003">
    <property type="component" value="Unassembled WGS sequence"/>
</dbReference>
<keyword evidence="2" id="KW-1185">Reference proteome</keyword>
<feature type="non-terminal residue" evidence="1">
    <location>
        <position position="1"/>
    </location>
</feature>
<proteinExistence type="predicted"/>
<evidence type="ECO:0008006" key="3">
    <source>
        <dbReference type="Google" id="ProtNLM"/>
    </source>
</evidence>
<name>A0ABS3AVJ9_9FIRM</name>
<evidence type="ECO:0000313" key="2">
    <source>
        <dbReference type="Proteomes" id="UP000765003"/>
    </source>
</evidence>
<evidence type="ECO:0000313" key="1">
    <source>
        <dbReference type="EMBL" id="MBN4077392.1"/>
    </source>
</evidence>
<reference evidence="1" key="1">
    <citation type="submission" date="2021-02" db="EMBL/GenBank/DDBJ databases">
        <title>Activity-based single-cell genomes from oceanic crustal fluid captures similar information to metagenomic and metatranscriptomic surveys with orders of magnitude less sampling.</title>
        <authorList>
            <person name="D'Angelo T.S."/>
            <person name="Orcutt B.N."/>
        </authorList>
    </citation>
    <scope>NUCLEOTIDE SEQUENCE [LARGE SCALE GENOMIC DNA]</scope>
    <source>
        <strain evidence="1">AH-315-E05</strain>
    </source>
</reference>
<protein>
    <recommendedName>
        <fullName evidence="3">DUF3794 domain-containing protein</fullName>
    </recommendedName>
</protein>
<dbReference type="EMBL" id="JAFITA010000005">
    <property type="protein sequence ID" value="MBN4077392.1"/>
    <property type="molecule type" value="Genomic_DNA"/>
</dbReference>